<dbReference type="InterPro" id="IPR046879">
    <property type="entry name" value="KANL3/Tex30_Abhydrolase"/>
</dbReference>
<reference evidence="3 4" key="1">
    <citation type="journal article" date="2015" name="Genome Biol. Evol.">
        <title>Phylogenomic analyses indicate that early fungi evolved digesting cell walls of algal ancestors of land plants.</title>
        <authorList>
            <person name="Chang Y."/>
            <person name="Wang S."/>
            <person name="Sekimoto S."/>
            <person name="Aerts A.L."/>
            <person name="Choi C."/>
            <person name="Clum A."/>
            <person name="LaButti K.M."/>
            <person name="Lindquist E.A."/>
            <person name="Yee Ngan C."/>
            <person name="Ohm R.A."/>
            <person name="Salamov A.A."/>
            <person name="Grigoriev I.V."/>
            <person name="Spatafora J.W."/>
            <person name="Berbee M.L."/>
        </authorList>
    </citation>
    <scope>NUCLEOTIDE SEQUENCE [LARGE SCALE GENOMIC DNA]</scope>
    <source>
        <strain evidence="3 4">JEL478</strain>
    </source>
</reference>
<dbReference type="EMBL" id="KQ965759">
    <property type="protein sequence ID" value="KXS15865.1"/>
    <property type="molecule type" value="Genomic_DNA"/>
</dbReference>
<evidence type="ECO:0000259" key="2">
    <source>
        <dbReference type="Pfam" id="PF20408"/>
    </source>
</evidence>
<feature type="region of interest" description="Disordered" evidence="1">
    <location>
        <begin position="18"/>
        <end position="39"/>
    </location>
</feature>
<dbReference type="InterPro" id="IPR026555">
    <property type="entry name" value="NSL3/Tex30"/>
</dbReference>
<feature type="compositionally biased region" description="Acidic residues" evidence="1">
    <location>
        <begin position="341"/>
        <end position="353"/>
    </location>
</feature>
<dbReference type="InterPro" id="IPR029058">
    <property type="entry name" value="AB_hydrolase_fold"/>
</dbReference>
<dbReference type="STRING" id="1344416.A0A139AHE7"/>
<evidence type="ECO:0000313" key="3">
    <source>
        <dbReference type="EMBL" id="KXS15865.1"/>
    </source>
</evidence>
<organism evidence="3 4">
    <name type="scientific">Gonapodya prolifera (strain JEL478)</name>
    <name type="common">Monoblepharis prolifera</name>
    <dbReference type="NCBI Taxonomy" id="1344416"/>
    <lineage>
        <taxon>Eukaryota</taxon>
        <taxon>Fungi</taxon>
        <taxon>Fungi incertae sedis</taxon>
        <taxon>Chytridiomycota</taxon>
        <taxon>Chytridiomycota incertae sedis</taxon>
        <taxon>Monoblepharidomycetes</taxon>
        <taxon>Monoblepharidales</taxon>
        <taxon>Gonapodyaceae</taxon>
        <taxon>Gonapodya</taxon>
    </lineage>
</organism>
<name>A0A139AHE7_GONPJ</name>
<sequence>MVVHIKITINPSSPKPIASHLTFKSRPTGSRSSDDTIPSSLKPTRILLLTHGASGDHTQPQLQQVAERVVEWCAVLDGDDNKTVVLRFTCTTTSLPNRVKTATAVLEYVRETFADSLTQVIYAGKSMGARVGAKLFSDDLAHSPKAPLTSLALLSFPFDNPMTKTKNPTERQGLLTSFAELFGADKESESRQLRVLFVSGDKDNMCDQQVLADTAREMAGSRNVLVRVVSVEDGDHGLGLKGKDGAKRTGPSVDCWADEIAEWAVARTTVEGKGSQQNPSYAVLRVGAPAFAPKGAMTAPGKPLAGYLLEGARWEGKEKGWRVSSGGGAGKRDIASVVGEEAGDAADGDEEEQAPAAKKPRRKAAAK</sequence>
<dbReference type="PANTHER" id="PTHR13136:SF11">
    <property type="entry name" value="TESTIS-EXPRESSED PROTEIN 30"/>
    <property type="match status" value="1"/>
</dbReference>
<dbReference type="Proteomes" id="UP000070544">
    <property type="component" value="Unassembled WGS sequence"/>
</dbReference>
<feature type="domain" description="KANL3/Tex30 alpha/beta hydrolase-like" evidence="2">
    <location>
        <begin position="45"/>
        <end position="262"/>
    </location>
</feature>
<feature type="compositionally biased region" description="Polar residues" evidence="1">
    <location>
        <begin position="25"/>
        <end position="39"/>
    </location>
</feature>
<gene>
    <name evidence="3" type="ORF">M427DRAFT_134872</name>
</gene>
<dbReference type="SUPFAM" id="SSF53474">
    <property type="entry name" value="alpha/beta-Hydrolases"/>
    <property type="match status" value="1"/>
</dbReference>
<feature type="compositionally biased region" description="Basic residues" evidence="1">
    <location>
        <begin position="358"/>
        <end position="367"/>
    </location>
</feature>
<dbReference type="Gene3D" id="3.40.50.1820">
    <property type="entry name" value="alpha/beta hydrolase"/>
    <property type="match status" value="1"/>
</dbReference>
<dbReference type="AlphaFoldDB" id="A0A139AHE7"/>
<feature type="region of interest" description="Disordered" evidence="1">
    <location>
        <begin position="319"/>
        <end position="367"/>
    </location>
</feature>
<dbReference type="OrthoDB" id="6415022at2759"/>
<protein>
    <recommendedName>
        <fullName evidence="2">KANL3/Tex30 alpha/beta hydrolase-like domain-containing protein</fullName>
    </recommendedName>
</protein>
<keyword evidence="4" id="KW-1185">Reference proteome</keyword>
<dbReference type="Pfam" id="PF20408">
    <property type="entry name" value="Abhydrolase_11"/>
    <property type="match status" value="1"/>
</dbReference>
<dbReference type="PANTHER" id="PTHR13136">
    <property type="entry name" value="TESTIS DEVELOPMENT PROTEIN PRTD"/>
    <property type="match status" value="1"/>
</dbReference>
<accession>A0A139AHE7</accession>
<evidence type="ECO:0000256" key="1">
    <source>
        <dbReference type="SAM" id="MobiDB-lite"/>
    </source>
</evidence>
<evidence type="ECO:0000313" key="4">
    <source>
        <dbReference type="Proteomes" id="UP000070544"/>
    </source>
</evidence>
<proteinExistence type="predicted"/>